<dbReference type="RefSeq" id="WP_151664389.1">
    <property type="nucleotide sequence ID" value="NZ_CP103345.1"/>
</dbReference>
<dbReference type="PROSITE" id="PS00398">
    <property type="entry name" value="RECOMBINASES_2"/>
    <property type="match status" value="1"/>
</dbReference>
<gene>
    <name evidence="9" type="ORF">F9L04_23915</name>
</gene>
<dbReference type="Gene3D" id="1.10.10.60">
    <property type="entry name" value="Homeodomain-like"/>
    <property type="match status" value="1"/>
</dbReference>
<sequence>MALVAYIRVSTVGQNLEVQRDRVLAHGVESDHIFEEKKSGVDSGRPALKEALRFVRTGDTFVVTKIDRLARSAADLHRIVKELEQKGVKFRVLDQNVDTDTPTGKLLLGVLALIAEFETEIRKERQMDGIAKAKETGVKFGRKAKVDQSVIDTVTRMRAEGKLIKDIMAETGLSKATVYRVLSSTPY</sequence>
<keyword evidence="4" id="KW-0238">DNA-binding</keyword>
<dbReference type="InterPro" id="IPR036162">
    <property type="entry name" value="Resolvase-like_N_sf"/>
</dbReference>
<dbReference type="PROSITE" id="PS51736">
    <property type="entry name" value="RECOMBINASES_3"/>
    <property type="match status" value="1"/>
</dbReference>
<comment type="similarity">
    <text evidence="1">Belongs to the site-specific recombinase resolvase family.</text>
</comment>
<dbReference type="SUPFAM" id="SSF53041">
    <property type="entry name" value="Resolvase-like"/>
    <property type="match status" value="1"/>
</dbReference>
<evidence type="ECO:0000259" key="8">
    <source>
        <dbReference type="PROSITE" id="PS51736"/>
    </source>
</evidence>
<protein>
    <submittedName>
        <fullName evidence="9">Recombinase family protein</fullName>
    </submittedName>
</protein>
<dbReference type="InterPro" id="IPR006120">
    <property type="entry name" value="Resolvase_HTH_dom"/>
</dbReference>
<evidence type="ECO:0000256" key="4">
    <source>
        <dbReference type="ARBA" id="ARBA00023125"/>
    </source>
</evidence>
<comment type="caution">
    <text evidence="9">The sequence shown here is derived from an EMBL/GenBank/DDBJ whole genome shotgun (WGS) entry which is preliminary data.</text>
</comment>
<dbReference type="Gene3D" id="3.40.50.1390">
    <property type="entry name" value="Resolvase, N-terminal catalytic domain"/>
    <property type="match status" value="1"/>
</dbReference>
<dbReference type="SMART" id="SM00857">
    <property type="entry name" value="Resolvase"/>
    <property type="match status" value="1"/>
</dbReference>
<dbReference type="Proteomes" id="UP000481876">
    <property type="component" value="Unassembled WGS sequence"/>
</dbReference>
<dbReference type="InterPro" id="IPR006118">
    <property type="entry name" value="Recombinase_CS"/>
</dbReference>
<evidence type="ECO:0000256" key="3">
    <source>
        <dbReference type="ARBA" id="ARBA00023100"/>
    </source>
</evidence>
<dbReference type="AlphaFoldDB" id="A0A6L3YYY1"/>
<evidence type="ECO:0000256" key="5">
    <source>
        <dbReference type="ARBA" id="ARBA00023172"/>
    </source>
</evidence>
<dbReference type="InterPro" id="IPR050639">
    <property type="entry name" value="SSR_resolvase"/>
</dbReference>
<evidence type="ECO:0000256" key="7">
    <source>
        <dbReference type="PROSITE-ProRule" id="PRU10137"/>
    </source>
</evidence>
<dbReference type="InterPro" id="IPR006119">
    <property type="entry name" value="Resolv_N"/>
</dbReference>
<dbReference type="GO" id="GO:0015074">
    <property type="term" value="P:DNA integration"/>
    <property type="evidence" value="ECO:0007669"/>
    <property type="project" value="UniProtKB-KW"/>
</dbReference>
<evidence type="ECO:0000256" key="6">
    <source>
        <dbReference type="PIRSR" id="PIRSR606118-50"/>
    </source>
</evidence>
<accession>A0A6L3YYY1</accession>
<organism evidence="9 10">
    <name type="scientific">Brucella anthropi</name>
    <name type="common">Ochrobactrum anthropi</name>
    <dbReference type="NCBI Taxonomy" id="529"/>
    <lineage>
        <taxon>Bacteria</taxon>
        <taxon>Pseudomonadati</taxon>
        <taxon>Pseudomonadota</taxon>
        <taxon>Alphaproteobacteria</taxon>
        <taxon>Hyphomicrobiales</taxon>
        <taxon>Brucellaceae</taxon>
        <taxon>Brucella/Ochrobactrum group</taxon>
        <taxon>Brucella</taxon>
    </lineage>
</organism>
<feature type="active site" description="O-(5'-phospho-DNA)-serine intermediate" evidence="6 7">
    <location>
        <position position="10"/>
    </location>
</feature>
<evidence type="ECO:0000313" key="9">
    <source>
        <dbReference type="EMBL" id="KAB2760941.1"/>
    </source>
</evidence>
<proteinExistence type="inferred from homology"/>
<evidence type="ECO:0000256" key="2">
    <source>
        <dbReference type="ARBA" id="ARBA00022908"/>
    </source>
</evidence>
<dbReference type="GO" id="GO:0003677">
    <property type="term" value="F:DNA binding"/>
    <property type="evidence" value="ECO:0007669"/>
    <property type="project" value="UniProtKB-KW"/>
</dbReference>
<dbReference type="GO" id="GO:0000150">
    <property type="term" value="F:DNA strand exchange activity"/>
    <property type="evidence" value="ECO:0007669"/>
    <property type="project" value="UniProtKB-KW"/>
</dbReference>
<dbReference type="PROSITE" id="PS00397">
    <property type="entry name" value="RECOMBINASES_1"/>
    <property type="match status" value="1"/>
</dbReference>
<dbReference type="CDD" id="cd03768">
    <property type="entry name" value="SR_ResInv"/>
    <property type="match status" value="1"/>
</dbReference>
<name>A0A6L3YYY1_BRUAN</name>
<dbReference type="PANTHER" id="PTHR30461:SF26">
    <property type="entry name" value="RESOLVASE HOMOLOG YNEB"/>
    <property type="match status" value="1"/>
</dbReference>
<keyword evidence="2" id="KW-0229">DNA integration</keyword>
<dbReference type="EMBL" id="WBWS01000038">
    <property type="protein sequence ID" value="KAB2760941.1"/>
    <property type="molecule type" value="Genomic_DNA"/>
</dbReference>
<evidence type="ECO:0000256" key="1">
    <source>
        <dbReference type="ARBA" id="ARBA00009913"/>
    </source>
</evidence>
<dbReference type="Pfam" id="PF00239">
    <property type="entry name" value="Resolvase"/>
    <property type="match status" value="1"/>
</dbReference>
<dbReference type="Pfam" id="PF02796">
    <property type="entry name" value="HTH_7"/>
    <property type="match status" value="1"/>
</dbReference>
<keyword evidence="5" id="KW-0233">DNA recombination</keyword>
<feature type="domain" description="Resolvase/invertase-type recombinase catalytic" evidence="8">
    <location>
        <begin position="2"/>
        <end position="137"/>
    </location>
</feature>
<reference evidence="9 10" key="1">
    <citation type="submission" date="2019-09" db="EMBL/GenBank/DDBJ databases">
        <title>Taxonomic organization of the family Brucellaceae based on a phylogenomic approach.</title>
        <authorList>
            <person name="Leclercq S."/>
            <person name="Cloeckaert A."/>
            <person name="Zygmunt M.S."/>
        </authorList>
    </citation>
    <scope>NUCLEOTIDE SEQUENCE [LARGE SCALE GENOMIC DNA]</scope>
    <source>
        <strain evidence="9 10">LMG 3313</strain>
    </source>
</reference>
<evidence type="ECO:0000313" key="10">
    <source>
        <dbReference type="Proteomes" id="UP000481876"/>
    </source>
</evidence>
<dbReference type="PANTHER" id="PTHR30461">
    <property type="entry name" value="DNA-INVERTASE FROM LAMBDOID PROPHAGE"/>
    <property type="match status" value="1"/>
</dbReference>
<dbReference type="FunFam" id="3.40.50.1390:FF:000001">
    <property type="entry name" value="DNA recombinase"/>
    <property type="match status" value="1"/>
</dbReference>
<keyword evidence="3" id="KW-0230">DNA invertase</keyword>